<dbReference type="InterPro" id="IPR033764">
    <property type="entry name" value="Sdr_B"/>
</dbReference>
<feature type="domain" description="SD-repeat containing protein B" evidence="5">
    <location>
        <begin position="298"/>
        <end position="376"/>
    </location>
</feature>
<comment type="caution">
    <text evidence="6">The sequence shown here is derived from an EMBL/GenBank/DDBJ whole genome shotgun (WGS) entry which is preliminary data.</text>
</comment>
<dbReference type="Pfam" id="PF17210">
    <property type="entry name" value="SdrD_B"/>
    <property type="match status" value="1"/>
</dbReference>
<dbReference type="InterPro" id="IPR047589">
    <property type="entry name" value="DUF11_rpt"/>
</dbReference>
<dbReference type="SUPFAM" id="SSF117074">
    <property type="entry name" value="Hypothetical protein PA1324"/>
    <property type="match status" value="1"/>
</dbReference>
<comment type="subcellular location">
    <subcellularLocation>
        <location evidence="1">Secreted</location>
    </subcellularLocation>
</comment>
<keyword evidence="2" id="KW-0964">Secreted</keyword>
<proteinExistence type="predicted"/>
<evidence type="ECO:0000256" key="2">
    <source>
        <dbReference type="ARBA" id="ARBA00022525"/>
    </source>
</evidence>
<reference evidence="6 7" key="1">
    <citation type="journal article" date="2017" name="Infect. Genet. Evol.">
        <title>Comparative genome analysis of fish pathogen Flavobacterium columnare reveals extensive sequence diversity within the species.</title>
        <authorList>
            <person name="Kayansamruaj P."/>
            <person name="Dong H.T."/>
            <person name="Hirono I."/>
            <person name="Kondo H."/>
            <person name="Senapin S."/>
            <person name="Rodkhum C."/>
        </authorList>
    </citation>
    <scope>NUCLEOTIDE SEQUENCE [LARGE SCALE GENOMIC DNA]</scope>
    <source>
        <strain evidence="6 7">1214</strain>
    </source>
</reference>
<dbReference type="GO" id="GO:0005576">
    <property type="term" value="C:extracellular region"/>
    <property type="evidence" value="ECO:0007669"/>
    <property type="project" value="UniProtKB-SubCell"/>
</dbReference>
<dbReference type="Gene3D" id="2.60.40.3080">
    <property type="match status" value="1"/>
</dbReference>
<evidence type="ECO:0000313" key="6">
    <source>
        <dbReference type="EMBL" id="OWP79429.1"/>
    </source>
</evidence>
<evidence type="ECO:0000259" key="5">
    <source>
        <dbReference type="Pfam" id="PF17210"/>
    </source>
</evidence>
<keyword evidence="3" id="KW-0732">Signal</keyword>
<dbReference type="Gene3D" id="2.60.40.10">
    <property type="entry name" value="Immunoglobulins"/>
    <property type="match status" value="1"/>
</dbReference>
<dbReference type="InterPro" id="IPR013783">
    <property type="entry name" value="Ig-like_fold"/>
</dbReference>
<dbReference type="Proteomes" id="UP000198034">
    <property type="component" value="Unassembled WGS sequence"/>
</dbReference>
<evidence type="ECO:0008006" key="8">
    <source>
        <dbReference type="Google" id="ProtNLM"/>
    </source>
</evidence>
<evidence type="ECO:0000313" key="7">
    <source>
        <dbReference type="Proteomes" id="UP000198034"/>
    </source>
</evidence>
<organism evidence="6 7">
    <name type="scientific">Flavobacterium columnare</name>
    <dbReference type="NCBI Taxonomy" id="996"/>
    <lineage>
        <taxon>Bacteria</taxon>
        <taxon>Pseudomonadati</taxon>
        <taxon>Bacteroidota</taxon>
        <taxon>Flavobacteriia</taxon>
        <taxon>Flavobacteriales</taxon>
        <taxon>Flavobacteriaceae</taxon>
        <taxon>Flavobacterium</taxon>
    </lineage>
</organism>
<dbReference type="Pfam" id="PF01345">
    <property type="entry name" value="DUF11"/>
    <property type="match status" value="1"/>
</dbReference>
<name>A0A2D0AHZ4_9FLAO</name>
<dbReference type="NCBIfam" id="TIGR01451">
    <property type="entry name" value="B_ant_repeat"/>
    <property type="match status" value="1"/>
</dbReference>
<sequence length="751" mass="76411">MVEKIPKIYIDKFRNLIFLTCLVASFFLPVQKNYSQCGSGFQQGGFLMSVSNEIHAVNIRTGKTTLISTSPFVAGGGALGLNSFATNTAAKVMYYTNTVTGATNTALYAYNIATNSHSIVSSDVRAQGVLLGGNGVGSGGAAFDGGFLYLAIENLATGSGTADNDTVIYRCTMSADGLTLVNAVPVMQIDPSDSMGDFGVVGNLMVRAYSGNVIEYTFPAVYTAGINTAPSFTTPGDPSYVSQVAQDNLNNLWIVADGFRQYFPSTHTFSATTIPTTDGINNVSTPNDAGGCVAADAVIGDRVYRDYNNNGLFDGIDVGIAGVTINIYDDFNGNGIIDAGTDTLLTIVTTGVGGIYNVSNLLPGNYIIRVTDTGNVIGGTAVSTTGGNIQVEALSISESNLSHDFGYFTPNSDLGIVKTVSNATPNVGSNVTFTLTVTNTGISNATGVTVNDLLPSGYTFVGSLPSVGTYNSGTGVWSIGGLANGAIATLNIVATVKATGNYANTATVTGTELDPTLTNNSSTSTPSPKNVVDAVNDSAITLASGSTSVVVPGNVTTNDTLNGVAVTGTNTNVTPVTNGPLSVDANGVITLAPNTVSGTYTVTYQLCEADPVTGNNLVPANCDTATATVVVSNPLVATNDTLPGTGGSVLGNDTLNGVAVTTSNTDVTPATNGPLSIDANGNVTVAANTPSGSYPITYTICETGSVPANCKTATATVVVSNPIDAINDPSVTVASTNNPVIVPGSVLTNDT</sequence>
<accession>A0A2D0AHZ4</accession>
<evidence type="ECO:0000259" key="4">
    <source>
        <dbReference type="Pfam" id="PF01345"/>
    </source>
</evidence>
<feature type="non-terminal residue" evidence="6">
    <location>
        <position position="751"/>
    </location>
</feature>
<gene>
    <name evidence="6" type="ORF">BWK62_01655</name>
</gene>
<dbReference type="AlphaFoldDB" id="A0A2D0AHZ4"/>
<dbReference type="EMBL" id="MTCY01000003">
    <property type="protein sequence ID" value="OWP79429.1"/>
    <property type="molecule type" value="Genomic_DNA"/>
</dbReference>
<dbReference type="InterPro" id="IPR001434">
    <property type="entry name" value="OmcB-like_DUF11"/>
</dbReference>
<feature type="domain" description="DUF11" evidence="4">
    <location>
        <begin position="413"/>
        <end position="525"/>
    </location>
</feature>
<evidence type="ECO:0000256" key="3">
    <source>
        <dbReference type="ARBA" id="ARBA00022729"/>
    </source>
</evidence>
<protein>
    <recommendedName>
        <fullName evidence="8">DUF11 domain-containing protein</fullName>
    </recommendedName>
</protein>
<evidence type="ECO:0000256" key="1">
    <source>
        <dbReference type="ARBA" id="ARBA00004613"/>
    </source>
</evidence>